<dbReference type="CDD" id="cd01081">
    <property type="entry name" value="Aldose_epim"/>
    <property type="match status" value="1"/>
</dbReference>
<dbReference type="InterPro" id="IPR008183">
    <property type="entry name" value="Aldose_1/G6P_1-epimerase"/>
</dbReference>
<proteinExistence type="predicted"/>
<evidence type="ECO:0000313" key="1">
    <source>
        <dbReference type="EMBL" id="MFC6236867.1"/>
    </source>
</evidence>
<name>A0ABW1SWT6_9ACTN</name>
<sequence length="329" mass="35317">MSAGRSGYDVRHGTDRDVPGLASVTLVSPDGVEAVFVPAAGMVGTSLTLDGVDVLARRGGMTAYLGKGSTFGIPLLAPWANRLSAPTQTVGDATWTVAVGDPRVHGDDNGHPIHGLLAGAAEWEVEHAGASDDAAVLRARLRFDESLDCFAQFPFRHDLVVTVELAGTVLRVTTELDAVGERAVPVSFGWHPWFDFPDVPRAQWEVHGPLHRRATLDAENIPTGEVAETPLPEGALGDAFLDDVFLEVPDGTEVTVAAGPREVVVRYVQGYDVAVVFAPLIIDTVCVEPMTAPTDPFRGWWPLRTCEPGEAVTAVYEIELRRRPTRLGE</sequence>
<accession>A0ABW1SWT6</accession>
<dbReference type="RefSeq" id="WP_386763898.1">
    <property type="nucleotide sequence ID" value="NZ_JBHSTI010000002.1"/>
</dbReference>
<reference evidence="2" key="1">
    <citation type="journal article" date="2019" name="Int. J. Syst. Evol. Microbiol.">
        <title>The Global Catalogue of Microorganisms (GCM) 10K type strain sequencing project: providing services to taxonomists for standard genome sequencing and annotation.</title>
        <authorList>
            <consortium name="The Broad Institute Genomics Platform"/>
            <consortium name="The Broad Institute Genome Sequencing Center for Infectious Disease"/>
            <person name="Wu L."/>
            <person name="Ma J."/>
        </authorList>
    </citation>
    <scope>NUCLEOTIDE SEQUENCE [LARGE SCALE GENOMIC DNA]</scope>
    <source>
        <strain evidence="2">CGMCC 4.7317</strain>
    </source>
</reference>
<dbReference type="Proteomes" id="UP001596138">
    <property type="component" value="Unassembled WGS sequence"/>
</dbReference>
<keyword evidence="2" id="KW-1185">Reference proteome</keyword>
<organism evidence="1 2">
    <name type="scientific">Longivirga aurantiaca</name>
    <dbReference type="NCBI Taxonomy" id="1837743"/>
    <lineage>
        <taxon>Bacteria</taxon>
        <taxon>Bacillati</taxon>
        <taxon>Actinomycetota</taxon>
        <taxon>Actinomycetes</taxon>
        <taxon>Sporichthyales</taxon>
        <taxon>Sporichthyaceae</taxon>
        <taxon>Longivirga</taxon>
    </lineage>
</organism>
<dbReference type="Pfam" id="PF01263">
    <property type="entry name" value="Aldose_epim"/>
    <property type="match status" value="1"/>
</dbReference>
<dbReference type="EMBL" id="JBHSTI010000002">
    <property type="protein sequence ID" value="MFC6236867.1"/>
    <property type="molecule type" value="Genomic_DNA"/>
</dbReference>
<protein>
    <submittedName>
        <fullName evidence="1">Aldose 1-epimerase</fullName>
    </submittedName>
</protein>
<dbReference type="InterPro" id="IPR011013">
    <property type="entry name" value="Gal_mutarotase_sf_dom"/>
</dbReference>
<dbReference type="Gene3D" id="2.70.98.10">
    <property type="match status" value="1"/>
</dbReference>
<comment type="caution">
    <text evidence="1">The sequence shown here is derived from an EMBL/GenBank/DDBJ whole genome shotgun (WGS) entry which is preliminary data.</text>
</comment>
<dbReference type="SUPFAM" id="SSF74650">
    <property type="entry name" value="Galactose mutarotase-like"/>
    <property type="match status" value="1"/>
</dbReference>
<dbReference type="InterPro" id="IPR014718">
    <property type="entry name" value="GH-type_carb-bd"/>
</dbReference>
<gene>
    <name evidence="1" type="ORF">ACFQGU_03185</name>
</gene>
<evidence type="ECO:0000313" key="2">
    <source>
        <dbReference type="Proteomes" id="UP001596138"/>
    </source>
</evidence>